<dbReference type="PANTHER" id="PTHR43050:SF1">
    <property type="entry name" value="SERINE RACEMASE"/>
    <property type="match status" value="1"/>
</dbReference>
<dbReference type="Gene3D" id="3.40.50.1100">
    <property type="match status" value="2"/>
</dbReference>
<keyword evidence="6" id="KW-0460">Magnesium</keyword>
<evidence type="ECO:0000256" key="8">
    <source>
        <dbReference type="ARBA" id="ARBA00023239"/>
    </source>
</evidence>
<proteinExistence type="inferred from homology"/>
<feature type="domain" description="Tryptophan synthase beta chain-like PALP" evidence="9">
    <location>
        <begin position="25"/>
        <end position="316"/>
    </location>
</feature>
<dbReference type="GO" id="GO:0003941">
    <property type="term" value="F:L-serine ammonia-lyase activity"/>
    <property type="evidence" value="ECO:0007669"/>
    <property type="project" value="TreeGrafter"/>
</dbReference>
<keyword evidence="8" id="KW-0456">Lyase</keyword>
<dbReference type="Proteomes" id="UP001055804">
    <property type="component" value="Unassembled WGS sequence"/>
</dbReference>
<comment type="similarity">
    <text evidence="5">Belongs to the serine/threonine dehydratase family.</text>
</comment>
<dbReference type="EMBL" id="JAMZFT010000001">
    <property type="protein sequence ID" value="MCP1336123.1"/>
    <property type="molecule type" value="Genomic_DNA"/>
</dbReference>
<dbReference type="SUPFAM" id="SSF53686">
    <property type="entry name" value="Tryptophan synthase beta subunit-like PLP-dependent enzymes"/>
    <property type="match status" value="1"/>
</dbReference>
<dbReference type="PANTHER" id="PTHR43050">
    <property type="entry name" value="SERINE / THREONINE RACEMASE FAMILY MEMBER"/>
    <property type="match status" value="1"/>
</dbReference>
<dbReference type="GO" id="GO:0030378">
    <property type="term" value="F:serine racemase activity"/>
    <property type="evidence" value="ECO:0007669"/>
    <property type="project" value="TreeGrafter"/>
</dbReference>
<evidence type="ECO:0000256" key="3">
    <source>
        <dbReference type="ARBA" id="ARBA00001936"/>
    </source>
</evidence>
<dbReference type="Pfam" id="PF00291">
    <property type="entry name" value="PALP"/>
    <property type="match status" value="1"/>
</dbReference>
<dbReference type="FunFam" id="3.40.50.1100:FF:000005">
    <property type="entry name" value="Threonine dehydratase catabolic"/>
    <property type="match status" value="1"/>
</dbReference>
<evidence type="ECO:0000256" key="1">
    <source>
        <dbReference type="ARBA" id="ARBA00001913"/>
    </source>
</evidence>
<dbReference type="RefSeq" id="WP_269332037.1">
    <property type="nucleotide sequence ID" value="NZ_JAMZFT010000001.1"/>
</dbReference>
<comment type="cofactor">
    <cofactor evidence="3">
        <name>Mn(2+)</name>
        <dbReference type="ChEBI" id="CHEBI:29035"/>
    </cofactor>
</comment>
<dbReference type="GO" id="GO:0018114">
    <property type="term" value="F:threonine racemase activity"/>
    <property type="evidence" value="ECO:0007669"/>
    <property type="project" value="TreeGrafter"/>
</dbReference>
<keyword evidence="11" id="KW-1185">Reference proteome</keyword>
<keyword evidence="7" id="KW-0663">Pyridoxal phosphate</keyword>
<comment type="cofactor">
    <cofactor evidence="4">
        <name>Mg(2+)</name>
        <dbReference type="ChEBI" id="CHEBI:18420"/>
    </cofactor>
</comment>
<organism evidence="10 11">
    <name type="scientific">Futiania mangrovi</name>
    <dbReference type="NCBI Taxonomy" id="2959716"/>
    <lineage>
        <taxon>Bacteria</taxon>
        <taxon>Pseudomonadati</taxon>
        <taxon>Pseudomonadota</taxon>
        <taxon>Alphaproteobacteria</taxon>
        <taxon>Futianiales</taxon>
        <taxon>Futianiaceae</taxon>
        <taxon>Futiania</taxon>
    </lineage>
</organism>
<evidence type="ECO:0000259" key="9">
    <source>
        <dbReference type="Pfam" id="PF00291"/>
    </source>
</evidence>
<dbReference type="GO" id="GO:0030170">
    <property type="term" value="F:pyridoxal phosphate binding"/>
    <property type="evidence" value="ECO:0007669"/>
    <property type="project" value="InterPro"/>
</dbReference>
<dbReference type="PROSITE" id="PS00165">
    <property type="entry name" value="DEHYDRATASE_SER_THR"/>
    <property type="match status" value="1"/>
</dbReference>
<evidence type="ECO:0000256" key="6">
    <source>
        <dbReference type="ARBA" id="ARBA00022842"/>
    </source>
</evidence>
<dbReference type="InterPro" id="IPR000634">
    <property type="entry name" value="Ser/Thr_deHydtase_PyrdxlP-BS"/>
</dbReference>
<evidence type="ECO:0000313" key="10">
    <source>
        <dbReference type="EMBL" id="MCP1336123.1"/>
    </source>
</evidence>
<gene>
    <name evidence="10" type="ORF">NJQ99_06880</name>
</gene>
<evidence type="ECO:0000256" key="5">
    <source>
        <dbReference type="ARBA" id="ARBA00010869"/>
    </source>
</evidence>
<dbReference type="AlphaFoldDB" id="A0A9J6PED5"/>
<name>A0A9J6PED5_9PROT</name>
<dbReference type="GO" id="GO:0070179">
    <property type="term" value="P:D-serine biosynthetic process"/>
    <property type="evidence" value="ECO:0007669"/>
    <property type="project" value="TreeGrafter"/>
</dbReference>
<reference evidence="10" key="1">
    <citation type="submission" date="2022-06" db="EMBL/GenBank/DDBJ databases">
        <title>Isolation and Genomics of Futiania mangrovii gen. nov., sp. nov., a Rare and Metabolically-versatile member in the Class Alphaproteobacteria.</title>
        <authorList>
            <person name="Liu L."/>
            <person name="Huang W.-C."/>
            <person name="Pan J."/>
            <person name="Li J."/>
            <person name="Huang Y."/>
            <person name="Du H."/>
            <person name="Liu Y."/>
            <person name="Li M."/>
        </authorList>
    </citation>
    <scope>NUCLEOTIDE SEQUENCE</scope>
    <source>
        <strain evidence="10">FT118</strain>
    </source>
</reference>
<comment type="cofactor">
    <cofactor evidence="2">
        <name>pyridoxal 5'-phosphate</name>
        <dbReference type="ChEBI" id="CHEBI:597326"/>
    </cofactor>
</comment>
<comment type="cofactor">
    <cofactor evidence="1">
        <name>Ca(2+)</name>
        <dbReference type="ChEBI" id="CHEBI:29108"/>
    </cofactor>
</comment>
<evidence type="ECO:0000256" key="4">
    <source>
        <dbReference type="ARBA" id="ARBA00001946"/>
    </source>
</evidence>
<dbReference type="InterPro" id="IPR036052">
    <property type="entry name" value="TrpB-like_PALP_sf"/>
</dbReference>
<dbReference type="GO" id="GO:0005524">
    <property type="term" value="F:ATP binding"/>
    <property type="evidence" value="ECO:0007669"/>
    <property type="project" value="TreeGrafter"/>
</dbReference>
<dbReference type="InterPro" id="IPR001926">
    <property type="entry name" value="TrpB-like_PALP"/>
</dbReference>
<evidence type="ECO:0000256" key="2">
    <source>
        <dbReference type="ARBA" id="ARBA00001933"/>
    </source>
</evidence>
<dbReference type="GO" id="GO:0000287">
    <property type="term" value="F:magnesium ion binding"/>
    <property type="evidence" value="ECO:0007669"/>
    <property type="project" value="TreeGrafter"/>
</dbReference>
<protein>
    <submittedName>
        <fullName evidence="10">Threonine/serine dehydratase</fullName>
    </submittedName>
</protein>
<evidence type="ECO:0000313" key="11">
    <source>
        <dbReference type="Proteomes" id="UP001055804"/>
    </source>
</evidence>
<evidence type="ECO:0000256" key="7">
    <source>
        <dbReference type="ARBA" id="ARBA00022898"/>
    </source>
</evidence>
<sequence>MTVPLAHDLPTFADIADAARALEGHAVRTPLIEADLLNAEAGRRILVKAEALQRTGSFKFRGAYNRIRLIPEADRTKGVIAYSSGNHAQGVALAARLLGAPATIIMPADAPALKKANTEAYGATVVTYDRWNESREEIGERLVAETGATLVRPYDDRHVIAGQGTSGLEIAEECAARGIRPDAVLVCCGGGGLTSGIVLALAKRMPGVPVYAVEPAGFDDWRRSLEAGARVANDPSARSICDAIVTPTPGEITWAISATRLAGAVAVSDAEAEDAMRVAFRRLKLVVEPGGAVALAAALSDRLPGNPRTVVAVASGGNVDADLYARVIGADA</sequence>
<dbReference type="CDD" id="cd01562">
    <property type="entry name" value="Thr-dehyd"/>
    <property type="match status" value="1"/>
</dbReference>
<comment type="caution">
    <text evidence="10">The sequence shown here is derived from an EMBL/GenBank/DDBJ whole genome shotgun (WGS) entry which is preliminary data.</text>
</comment>
<accession>A0A9J6PED5</accession>